<dbReference type="PROSITE" id="PS50088">
    <property type="entry name" value="ANK_REPEAT"/>
    <property type="match status" value="2"/>
</dbReference>
<keyword evidence="2" id="KW-0732">Signal</keyword>
<name>A0ABW5AW99_9FLAO</name>
<organism evidence="3 4">
    <name type="scientific">Aquimarina celericrescens</name>
    <dbReference type="NCBI Taxonomy" id="1964542"/>
    <lineage>
        <taxon>Bacteria</taxon>
        <taxon>Pseudomonadati</taxon>
        <taxon>Bacteroidota</taxon>
        <taxon>Flavobacteriia</taxon>
        <taxon>Flavobacteriales</taxon>
        <taxon>Flavobacteriaceae</taxon>
        <taxon>Aquimarina</taxon>
    </lineage>
</organism>
<dbReference type="SMART" id="SM00248">
    <property type="entry name" value="ANK"/>
    <property type="match status" value="2"/>
</dbReference>
<feature type="chain" id="PRO_5045300659" evidence="2">
    <location>
        <begin position="21"/>
        <end position="128"/>
    </location>
</feature>
<protein>
    <submittedName>
        <fullName evidence="3">Ankyrin repeat domain-containing protein</fullName>
    </submittedName>
</protein>
<feature type="repeat" description="ANK" evidence="1">
    <location>
        <begin position="71"/>
        <end position="103"/>
    </location>
</feature>
<dbReference type="PANTHER" id="PTHR22677:SF4">
    <property type="entry name" value="USHER SYNDROME TYPE-1G PROTEIN-LIKE PROTEIN"/>
    <property type="match status" value="1"/>
</dbReference>
<sequence length="128" mass="13993">MKKSIFTVLAVMFIASASFATGVEMTTNSHNYEQKILKAKVSPFCMAIVKGDLDTVKKMIELGSDVNEKSEGMTPLMYAARYNRADIIKVLVQKGAKISTKDSKGHNAMKFAKLSNAKDAIAVLEELS</sequence>
<feature type="signal peptide" evidence="2">
    <location>
        <begin position="1"/>
        <end position="20"/>
    </location>
</feature>
<dbReference type="InterPro" id="IPR002110">
    <property type="entry name" value="Ankyrin_rpt"/>
</dbReference>
<dbReference type="InterPro" id="IPR036770">
    <property type="entry name" value="Ankyrin_rpt-contain_sf"/>
</dbReference>
<dbReference type="RefSeq" id="WP_378320264.1">
    <property type="nucleotide sequence ID" value="NZ_JBHUHY010000009.1"/>
</dbReference>
<dbReference type="SUPFAM" id="SSF48403">
    <property type="entry name" value="Ankyrin repeat"/>
    <property type="match status" value="1"/>
</dbReference>
<accession>A0ABW5AW99</accession>
<comment type="caution">
    <text evidence="3">The sequence shown here is derived from an EMBL/GenBank/DDBJ whole genome shotgun (WGS) entry which is preliminary data.</text>
</comment>
<keyword evidence="1" id="KW-0040">ANK repeat</keyword>
<feature type="repeat" description="ANK" evidence="1">
    <location>
        <begin position="39"/>
        <end position="71"/>
    </location>
</feature>
<evidence type="ECO:0000256" key="1">
    <source>
        <dbReference type="PROSITE-ProRule" id="PRU00023"/>
    </source>
</evidence>
<evidence type="ECO:0000313" key="3">
    <source>
        <dbReference type="EMBL" id="MFD2187269.1"/>
    </source>
</evidence>
<evidence type="ECO:0000256" key="2">
    <source>
        <dbReference type="SAM" id="SignalP"/>
    </source>
</evidence>
<dbReference type="PROSITE" id="PS50297">
    <property type="entry name" value="ANK_REP_REGION"/>
    <property type="match status" value="1"/>
</dbReference>
<dbReference type="InterPro" id="IPR039323">
    <property type="entry name" value="ANKRD_45/46/60"/>
</dbReference>
<dbReference type="EMBL" id="JBHUHY010000009">
    <property type="protein sequence ID" value="MFD2187269.1"/>
    <property type="molecule type" value="Genomic_DNA"/>
</dbReference>
<dbReference type="Gene3D" id="1.25.40.20">
    <property type="entry name" value="Ankyrin repeat-containing domain"/>
    <property type="match status" value="1"/>
</dbReference>
<dbReference type="Pfam" id="PF12796">
    <property type="entry name" value="Ank_2"/>
    <property type="match status" value="1"/>
</dbReference>
<proteinExistence type="predicted"/>
<dbReference type="Proteomes" id="UP001597344">
    <property type="component" value="Unassembled WGS sequence"/>
</dbReference>
<evidence type="ECO:0000313" key="4">
    <source>
        <dbReference type="Proteomes" id="UP001597344"/>
    </source>
</evidence>
<dbReference type="PANTHER" id="PTHR22677">
    <property type="entry name" value="ANKYRIN REPEAT DOMAIN-CONTAINING PROTEIN 60"/>
    <property type="match status" value="1"/>
</dbReference>
<keyword evidence="4" id="KW-1185">Reference proteome</keyword>
<gene>
    <name evidence="3" type="ORF">ACFSJT_10760</name>
</gene>
<reference evidence="4" key="1">
    <citation type="journal article" date="2019" name="Int. J. Syst. Evol. Microbiol.">
        <title>The Global Catalogue of Microorganisms (GCM) 10K type strain sequencing project: providing services to taxonomists for standard genome sequencing and annotation.</title>
        <authorList>
            <consortium name="The Broad Institute Genomics Platform"/>
            <consortium name="The Broad Institute Genome Sequencing Center for Infectious Disease"/>
            <person name="Wu L."/>
            <person name="Ma J."/>
        </authorList>
    </citation>
    <scope>NUCLEOTIDE SEQUENCE [LARGE SCALE GENOMIC DNA]</scope>
    <source>
        <strain evidence="4">DT92</strain>
    </source>
</reference>